<keyword evidence="4 8" id="KW-0812">Transmembrane</keyword>
<keyword evidence="2" id="KW-1003">Cell membrane</keyword>
<keyword evidence="11" id="KW-1185">Reference proteome</keyword>
<evidence type="ECO:0000256" key="6">
    <source>
        <dbReference type="ARBA" id="ARBA00023136"/>
    </source>
</evidence>
<feature type="transmembrane region" description="Helical" evidence="8">
    <location>
        <begin position="186"/>
        <end position="204"/>
    </location>
</feature>
<dbReference type="Gene3D" id="3.60.110.10">
    <property type="entry name" value="Carbon-nitrogen hydrolase"/>
    <property type="match status" value="1"/>
</dbReference>
<evidence type="ECO:0000256" key="1">
    <source>
        <dbReference type="ARBA" id="ARBA00004651"/>
    </source>
</evidence>
<keyword evidence="7 10" id="KW-0012">Acyltransferase</keyword>
<accession>A0ABW1ZQ90</accession>
<keyword evidence="5 8" id="KW-1133">Transmembrane helix</keyword>
<dbReference type="NCBIfam" id="TIGR00546">
    <property type="entry name" value="lnt"/>
    <property type="match status" value="1"/>
</dbReference>
<feature type="transmembrane region" description="Helical" evidence="8">
    <location>
        <begin position="113"/>
        <end position="134"/>
    </location>
</feature>
<evidence type="ECO:0000259" key="9">
    <source>
        <dbReference type="PROSITE" id="PS50263"/>
    </source>
</evidence>
<evidence type="ECO:0000256" key="4">
    <source>
        <dbReference type="ARBA" id="ARBA00022692"/>
    </source>
</evidence>
<evidence type="ECO:0000256" key="5">
    <source>
        <dbReference type="ARBA" id="ARBA00022989"/>
    </source>
</evidence>
<evidence type="ECO:0000313" key="10">
    <source>
        <dbReference type="EMBL" id="MFC6663106.1"/>
    </source>
</evidence>
<feature type="transmembrane region" description="Helical" evidence="8">
    <location>
        <begin position="12"/>
        <end position="39"/>
    </location>
</feature>
<dbReference type="PROSITE" id="PS50263">
    <property type="entry name" value="CN_HYDROLASE"/>
    <property type="match status" value="1"/>
</dbReference>
<dbReference type="InterPro" id="IPR036526">
    <property type="entry name" value="C-N_Hydrolase_sf"/>
</dbReference>
<feature type="transmembrane region" description="Helical" evidence="8">
    <location>
        <begin position="51"/>
        <end position="74"/>
    </location>
</feature>
<reference evidence="11" key="1">
    <citation type="journal article" date="2019" name="Int. J. Syst. Evol. Microbiol.">
        <title>The Global Catalogue of Microorganisms (GCM) 10K type strain sequencing project: providing services to taxonomists for standard genome sequencing and annotation.</title>
        <authorList>
            <consortium name="The Broad Institute Genomics Platform"/>
            <consortium name="The Broad Institute Genome Sequencing Center for Infectious Disease"/>
            <person name="Wu L."/>
            <person name="Ma J."/>
        </authorList>
    </citation>
    <scope>NUCLEOTIDE SEQUENCE [LARGE SCALE GENOMIC DNA]</scope>
    <source>
        <strain evidence="11">CCUG 63830</strain>
    </source>
</reference>
<dbReference type="Pfam" id="PF20154">
    <property type="entry name" value="LNT_N"/>
    <property type="match status" value="1"/>
</dbReference>
<evidence type="ECO:0000256" key="2">
    <source>
        <dbReference type="ARBA" id="ARBA00022475"/>
    </source>
</evidence>
<dbReference type="EMBL" id="JBHSWB010000002">
    <property type="protein sequence ID" value="MFC6663106.1"/>
    <property type="molecule type" value="Genomic_DNA"/>
</dbReference>
<evidence type="ECO:0000256" key="3">
    <source>
        <dbReference type="ARBA" id="ARBA00022679"/>
    </source>
</evidence>
<feature type="transmembrane region" description="Helical" evidence="8">
    <location>
        <begin position="154"/>
        <end position="174"/>
    </location>
</feature>
<dbReference type="PANTHER" id="PTHR38686">
    <property type="entry name" value="APOLIPOPROTEIN N-ACYLTRANSFERASE"/>
    <property type="match status" value="1"/>
</dbReference>
<evidence type="ECO:0000256" key="7">
    <source>
        <dbReference type="ARBA" id="ARBA00023315"/>
    </source>
</evidence>
<feature type="transmembrane region" description="Helical" evidence="8">
    <location>
        <begin position="80"/>
        <end position="101"/>
    </location>
</feature>
<protein>
    <submittedName>
        <fullName evidence="10">Apolipoprotein N-acyltransferase</fullName>
        <ecNumber evidence="10">2.3.1.269</ecNumber>
    </submittedName>
</protein>
<proteinExistence type="predicted"/>
<dbReference type="InterPro" id="IPR045378">
    <property type="entry name" value="LNT_N"/>
</dbReference>
<dbReference type="Pfam" id="PF00795">
    <property type="entry name" value="CN_hydrolase"/>
    <property type="match status" value="1"/>
</dbReference>
<dbReference type="EC" id="2.3.1.269" evidence="10"/>
<gene>
    <name evidence="10" type="primary">lnt</name>
    <name evidence="10" type="ORF">ACFP90_23965</name>
</gene>
<sequence length="394" mass="42511">MPNPVTGLLLGLLLAACGLPLPWSAAAFLPLALILLFIASAPRPRQAFGRGFWVGLGYFGLHLWWLGAFLLNLVPDFPPLAAASLLLFALEGAFLASAAFVAFRITRSHTGRIWTMAGAWVLLEWLRFLGPLAFPWPTLGYTLLPTLAIQIADLGGVLLCSVLVSLTAASFAHAWIEIQQNGKHPLCPILLTAVAWVAALGYGLTRSPGNGPEQPMRVMRVTFDAFGRANGSVPVEQQFQVAWEASQNRPPGSVVVWSETALSYPGRPGPRPDFPGPGISGAGRYTLYLSPTATADDLQDYNTALSFDATGQITSRNDKTKLVPFGEEFPFQAIFGPVYRLILTPLGFVAPNLIPNPRPIPLILNGVQYGAYICYDSVFPRVARALAAQGLRFS</sequence>
<dbReference type="RefSeq" id="WP_380059026.1">
    <property type="nucleotide sequence ID" value="NZ_JBHSWB010000002.1"/>
</dbReference>
<keyword evidence="6 8" id="KW-0472">Membrane</keyword>
<comment type="caution">
    <text evidence="10">The sequence shown here is derived from an EMBL/GenBank/DDBJ whole genome shotgun (WGS) entry which is preliminary data.</text>
</comment>
<feature type="domain" description="CN hydrolase" evidence="9">
    <location>
        <begin position="219"/>
        <end position="394"/>
    </location>
</feature>
<name>A0ABW1ZQ90_9DEIO</name>
<dbReference type="InterPro" id="IPR004563">
    <property type="entry name" value="Apolipo_AcylTrfase"/>
</dbReference>
<keyword evidence="3 10" id="KW-0808">Transferase</keyword>
<dbReference type="PANTHER" id="PTHR38686:SF1">
    <property type="entry name" value="APOLIPOPROTEIN N-ACYLTRANSFERASE"/>
    <property type="match status" value="1"/>
</dbReference>
<comment type="subcellular location">
    <subcellularLocation>
        <location evidence="1">Cell membrane</location>
        <topology evidence="1">Multi-pass membrane protein</topology>
    </subcellularLocation>
</comment>
<dbReference type="InterPro" id="IPR003010">
    <property type="entry name" value="C-N_Hydrolase"/>
</dbReference>
<organism evidence="10 11">
    <name type="scientific">Deinococcus multiflagellatus</name>
    <dbReference type="NCBI Taxonomy" id="1656887"/>
    <lineage>
        <taxon>Bacteria</taxon>
        <taxon>Thermotogati</taxon>
        <taxon>Deinococcota</taxon>
        <taxon>Deinococci</taxon>
        <taxon>Deinococcales</taxon>
        <taxon>Deinococcaceae</taxon>
        <taxon>Deinococcus</taxon>
    </lineage>
</organism>
<dbReference type="Proteomes" id="UP001596317">
    <property type="component" value="Unassembled WGS sequence"/>
</dbReference>
<evidence type="ECO:0000313" key="11">
    <source>
        <dbReference type="Proteomes" id="UP001596317"/>
    </source>
</evidence>
<evidence type="ECO:0000256" key="8">
    <source>
        <dbReference type="SAM" id="Phobius"/>
    </source>
</evidence>
<dbReference type="SUPFAM" id="SSF56317">
    <property type="entry name" value="Carbon-nitrogen hydrolase"/>
    <property type="match status" value="1"/>
</dbReference>
<dbReference type="GO" id="GO:0016746">
    <property type="term" value="F:acyltransferase activity"/>
    <property type="evidence" value="ECO:0007669"/>
    <property type="project" value="UniProtKB-KW"/>
</dbReference>